<name>A0A7W7ZIS6_9BACT</name>
<dbReference type="Gene3D" id="3.20.20.80">
    <property type="entry name" value="Glycosidases"/>
    <property type="match status" value="1"/>
</dbReference>
<dbReference type="EMBL" id="JACHIP010000017">
    <property type="protein sequence ID" value="MBB5060685.1"/>
    <property type="molecule type" value="Genomic_DNA"/>
</dbReference>
<evidence type="ECO:0000313" key="3">
    <source>
        <dbReference type="Proteomes" id="UP000540989"/>
    </source>
</evidence>
<organism evidence="2 3">
    <name type="scientific">Granulicella aggregans</name>
    <dbReference type="NCBI Taxonomy" id="474949"/>
    <lineage>
        <taxon>Bacteria</taxon>
        <taxon>Pseudomonadati</taxon>
        <taxon>Acidobacteriota</taxon>
        <taxon>Terriglobia</taxon>
        <taxon>Terriglobales</taxon>
        <taxon>Acidobacteriaceae</taxon>
        <taxon>Granulicella</taxon>
    </lineage>
</organism>
<dbReference type="InterPro" id="IPR043534">
    <property type="entry name" value="EBDG/EBM"/>
</dbReference>
<comment type="caution">
    <text evidence="2">The sequence shown here is derived from an EMBL/GenBank/DDBJ whole genome shotgun (WGS) entry which is preliminary data.</text>
</comment>
<protein>
    <recommendedName>
        <fullName evidence="1">Exo-beta-D-glucosaminidase Ig-fold domain-containing protein</fullName>
    </recommendedName>
</protein>
<accession>A0A7W7ZIS6</accession>
<dbReference type="InterPro" id="IPR036156">
    <property type="entry name" value="Beta-gal/glucu_dom_sf"/>
</dbReference>
<dbReference type="SUPFAM" id="SSF51445">
    <property type="entry name" value="(Trans)glycosidases"/>
    <property type="match status" value="1"/>
</dbReference>
<dbReference type="InterPro" id="IPR017853">
    <property type="entry name" value="GH"/>
</dbReference>
<dbReference type="GO" id="GO:0004553">
    <property type="term" value="F:hydrolase activity, hydrolyzing O-glycosyl compounds"/>
    <property type="evidence" value="ECO:0007669"/>
    <property type="project" value="InterPro"/>
</dbReference>
<dbReference type="AlphaFoldDB" id="A0A7W7ZIS6"/>
<proteinExistence type="predicted"/>
<sequence length="282" mass="31074">MTQEFGPPTSLADFDRKAQMLNYEGHRAVYEGFNAHLWKPNIGRMLWMTQPAWPSTQWQIFSHDYDTHGSFYGVKKASEPIHVQMNLPAHDIAIINNTQAPLTRRSVVYFCSGALTRLFDTMSKPLIEKTITVTAAANAETPALSLDLQAAFESVGTILVKLELNDSAGKLLSDNFYWLVASKSDYRRMNEMPSATLTTTAKVSGVHGGETHATILLKNSGTGAAVATKLTLKNVSTGLRILPAYYSDNYVSLLPGETKAIDVVYPSPRQALRWKSKCADGT</sequence>
<gene>
    <name evidence="2" type="ORF">HDF16_005421</name>
</gene>
<dbReference type="InterPro" id="IPR041351">
    <property type="entry name" value="Ig_GlcNase"/>
</dbReference>
<evidence type="ECO:0000313" key="2">
    <source>
        <dbReference type="EMBL" id="MBB5060685.1"/>
    </source>
</evidence>
<keyword evidence="3" id="KW-1185">Reference proteome</keyword>
<dbReference type="InterPro" id="IPR013783">
    <property type="entry name" value="Ig-like_fold"/>
</dbReference>
<dbReference type="Proteomes" id="UP000540989">
    <property type="component" value="Unassembled WGS sequence"/>
</dbReference>
<evidence type="ECO:0000259" key="1">
    <source>
        <dbReference type="Pfam" id="PF18368"/>
    </source>
</evidence>
<dbReference type="Gene3D" id="2.60.40.10">
    <property type="entry name" value="Immunoglobulins"/>
    <property type="match status" value="1"/>
</dbReference>
<dbReference type="PANTHER" id="PTHR43536:SF1">
    <property type="entry name" value="MANNOSYLGLYCOPROTEIN ENDO-BETA-MANNOSIDASE"/>
    <property type="match status" value="1"/>
</dbReference>
<feature type="domain" description="Exo-beta-D-glucosaminidase Ig-fold" evidence="1">
    <location>
        <begin position="175"/>
        <end position="269"/>
    </location>
</feature>
<dbReference type="PANTHER" id="PTHR43536">
    <property type="entry name" value="MANNOSYLGLYCOPROTEIN ENDO-BETA-MANNOSIDASE"/>
    <property type="match status" value="1"/>
</dbReference>
<reference evidence="2 3" key="1">
    <citation type="submission" date="2020-08" db="EMBL/GenBank/DDBJ databases">
        <title>Genomic Encyclopedia of Type Strains, Phase IV (KMG-V): Genome sequencing to study the core and pangenomes of soil and plant-associated prokaryotes.</title>
        <authorList>
            <person name="Whitman W."/>
        </authorList>
    </citation>
    <scope>NUCLEOTIDE SEQUENCE [LARGE SCALE GENOMIC DNA]</scope>
    <source>
        <strain evidence="2 3">M8UP14</strain>
    </source>
</reference>
<dbReference type="Pfam" id="PF18368">
    <property type="entry name" value="Ig_GlcNase"/>
    <property type="match status" value="1"/>
</dbReference>
<dbReference type="SUPFAM" id="SSF49303">
    <property type="entry name" value="beta-Galactosidase/glucuronidase domain"/>
    <property type="match status" value="2"/>
</dbReference>
<dbReference type="RefSeq" id="WP_184223114.1">
    <property type="nucleotide sequence ID" value="NZ_JACHIP010000017.1"/>
</dbReference>